<protein>
    <submittedName>
        <fullName evidence="1">Uncharacterized protein</fullName>
    </submittedName>
</protein>
<dbReference type="EMBL" id="CP093363">
    <property type="protein sequence ID" value="UQS85768.1"/>
    <property type="molecule type" value="Genomic_DNA"/>
</dbReference>
<sequence length="97" mass="11367">MLDALRIKNNQENKIIGRIDRDMAVKRSKENKIPEETDFEKKINKLKHEAQKRNAKLKSGIHDYLDAQVKPEVAKEIVKEILNDYQVKIDKKAVKKN</sequence>
<gene>
    <name evidence="1" type="ORF">MOO46_07495</name>
</gene>
<keyword evidence="2" id="KW-1185">Reference proteome</keyword>
<reference evidence="1 2" key="1">
    <citation type="journal article" date="2022" name="Int. J. Syst. Evol. Microbiol.">
        <title>Apilactobacillus apisilvae sp. nov., Nicolia spurrieriana gen. nov. sp. nov., Bombilactobacillus folatiphilus sp. nov. and Bombilactobacillus thymidiniphilus sp. nov., four new lactic acid bacterial isolates from stingless bees Tetragonula carbonaria and Austroplebeia australis.</title>
        <authorList>
            <person name="Oliphant S.A."/>
            <person name="Watson-Haigh N.S."/>
            <person name="Sumby K.M."/>
            <person name="Gardner J."/>
            <person name="Groom S."/>
            <person name="Jiranek V."/>
        </authorList>
    </citation>
    <scope>NUCLEOTIDE SEQUENCE [LARGE SCALE GENOMIC DNA]</scope>
    <source>
        <strain evidence="1 2">SG5_A10</strain>
    </source>
</reference>
<geneLocation type="plasmid" evidence="1 2">
    <name>p1unnamed</name>
</geneLocation>
<organism evidence="1 2">
    <name type="scientific">Apilactobacillus apisilvae</name>
    <dbReference type="NCBI Taxonomy" id="2923364"/>
    <lineage>
        <taxon>Bacteria</taxon>
        <taxon>Bacillati</taxon>
        <taxon>Bacillota</taxon>
        <taxon>Bacilli</taxon>
        <taxon>Lactobacillales</taxon>
        <taxon>Lactobacillaceae</taxon>
        <taxon>Apilactobacillus</taxon>
    </lineage>
</organism>
<dbReference type="RefSeq" id="WP_249511732.1">
    <property type="nucleotide sequence ID" value="NZ_CP093363.1"/>
</dbReference>
<proteinExistence type="predicted"/>
<name>A0ABY4PJX6_9LACO</name>
<dbReference type="Proteomes" id="UP000831859">
    <property type="component" value="Plasmid p1unnamed"/>
</dbReference>
<evidence type="ECO:0000313" key="2">
    <source>
        <dbReference type="Proteomes" id="UP000831859"/>
    </source>
</evidence>
<evidence type="ECO:0000313" key="1">
    <source>
        <dbReference type="EMBL" id="UQS85768.1"/>
    </source>
</evidence>
<keyword evidence="1" id="KW-0614">Plasmid</keyword>
<accession>A0ABY4PJX6</accession>